<keyword evidence="4" id="KW-1185">Reference proteome</keyword>
<comment type="caution">
    <text evidence="2">The sequence shown here is derived from an EMBL/GenBank/DDBJ whole genome shotgun (WGS) entry which is preliminary data.</text>
</comment>
<evidence type="ECO:0000313" key="4">
    <source>
        <dbReference type="Proteomes" id="UP001642409"/>
    </source>
</evidence>
<dbReference type="Proteomes" id="UP001642409">
    <property type="component" value="Unassembled WGS sequence"/>
</dbReference>
<evidence type="ECO:0000313" key="3">
    <source>
        <dbReference type="EMBL" id="CAL5971634.1"/>
    </source>
</evidence>
<reference evidence="2" key="1">
    <citation type="submission" date="2023-06" db="EMBL/GenBank/DDBJ databases">
        <authorList>
            <person name="Kurt Z."/>
        </authorList>
    </citation>
    <scope>NUCLEOTIDE SEQUENCE</scope>
</reference>
<dbReference type="AlphaFoldDB" id="A0AA86TS60"/>
<protein>
    <submittedName>
        <fullName evidence="3">Hypothetical_protein</fullName>
    </submittedName>
</protein>
<proteinExistence type="predicted"/>
<keyword evidence="1" id="KW-0472">Membrane</keyword>
<dbReference type="EMBL" id="CATOUU010000380">
    <property type="protein sequence ID" value="CAI9926949.1"/>
    <property type="molecule type" value="Genomic_DNA"/>
</dbReference>
<gene>
    <name evidence="2" type="ORF">HINF_LOCUS14594</name>
    <name evidence="3" type="ORF">HINF_LOCUS1503</name>
</gene>
<sequence length="186" mass="21727">MFADTLSPLNFTNMQILIIVSIVTLVSILVPFVVILLKRLMIQLNKDIQSFLNAPQNQVLVYRIFLRSRAILSQMPINYYRSLIHKANTERTKSFENNLFHIENSTFIVSLNFNNQRFSVKTDISDLSCKQDIKTKNIDQVHNACLGSPKPRVRQCIVFHQPTYNQYLQTINNEEFQFVQKTIIIF</sequence>
<name>A0AA86TS60_9EUKA</name>
<evidence type="ECO:0000313" key="2">
    <source>
        <dbReference type="EMBL" id="CAI9926949.1"/>
    </source>
</evidence>
<keyword evidence="1" id="KW-0812">Transmembrane</keyword>
<keyword evidence="1" id="KW-1133">Transmembrane helix</keyword>
<feature type="transmembrane region" description="Helical" evidence="1">
    <location>
        <begin position="16"/>
        <end position="37"/>
    </location>
</feature>
<reference evidence="3 4" key="2">
    <citation type="submission" date="2024-07" db="EMBL/GenBank/DDBJ databases">
        <authorList>
            <person name="Akdeniz Z."/>
        </authorList>
    </citation>
    <scope>NUCLEOTIDE SEQUENCE [LARGE SCALE GENOMIC DNA]</scope>
</reference>
<dbReference type="EMBL" id="CAXDID020000003">
    <property type="protein sequence ID" value="CAL5971634.1"/>
    <property type="molecule type" value="Genomic_DNA"/>
</dbReference>
<evidence type="ECO:0000256" key="1">
    <source>
        <dbReference type="SAM" id="Phobius"/>
    </source>
</evidence>
<accession>A0AA86TS60</accession>
<organism evidence="2">
    <name type="scientific">Hexamita inflata</name>
    <dbReference type="NCBI Taxonomy" id="28002"/>
    <lineage>
        <taxon>Eukaryota</taxon>
        <taxon>Metamonada</taxon>
        <taxon>Diplomonadida</taxon>
        <taxon>Hexamitidae</taxon>
        <taxon>Hexamitinae</taxon>
        <taxon>Hexamita</taxon>
    </lineage>
</organism>